<evidence type="ECO:0000313" key="1">
    <source>
        <dbReference type="EMBL" id="MBB4000499.1"/>
    </source>
</evidence>
<dbReference type="EMBL" id="JACIEK010000021">
    <property type="protein sequence ID" value="MBB4000499.1"/>
    <property type="molecule type" value="Genomic_DNA"/>
</dbReference>
<name>A0A7W6MM73_9HYPH</name>
<evidence type="ECO:0008006" key="3">
    <source>
        <dbReference type="Google" id="ProtNLM"/>
    </source>
</evidence>
<dbReference type="Pfam" id="PF06296">
    <property type="entry name" value="RelE"/>
    <property type="match status" value="1"/>
</dbReference>
<proteinExistence type="predicted"/>
<organism evidence="1 2">
    <name type="scientific">Aureimonas pseudogalii</name>
    <dbReference type="NCBI Taxonomy" id="1744844"/>
    <lineage>
        <taxon>Bacteria</taxon>
        <taxon>Pseudomonadati</taxon>
        <taxon>Pseudomonadota</taxon>
        <taxon>Alphaproteobacteria</taxon>
        <taxon>Hyphomicrobiales</taxon>
        <taxon>Aurantimonadaceae</taxon>
        <taxon>Aureimonas</taxon>
    </lineage>
</organism>
<protein>
    <recommendedName>
        <fullName evidence="3">Addiction module toxin RelE</fullName>
    </recommendedName>
</protein>
<dbReference type="PIRSF" id="PIRSF039032">
    <property type="entry name" value="HigB-2"/>
    <property type="match status" value="1"/>
</dbReference>
<sequence>MAIVSAVGADPLTGDELRGTGGCRKFRFAGRGRGKSGGFRVVHFYTGPDIPVFLLTVFGKGEKDNISDAEAAALSALTKRLADAYRTKVVKLETKR</sequence>
<accession>A0A7W6MM73</accession>
<evidence type="ECO:0000313" key="2">
    <source>
        <dbReference type="Proteomes" id="UP000542776"/>
    </source>
</evidence>
<gene>
    <name evidence="1" type="ORF">GGR04_004377</name>
</gene>
<dbReference type="AlphaFoldDB" id="A0A7W6MM73"/>
<reference evidence="1 2" key="1">
    <citation type="submission" date="2020-08" db="EMBL/GenBank/DDBJ databases">
        <title>Genomic Encyclopedia of Type Strains, Phase IV (KMG-IV): sequencing the most valuable type-strain genomes for metagenomic binning, comparative biology and taxonomic classification.</title>
        <authorList>
            <person name="Goeker M."/>
        </authorList>
    </citation>
    <scope>NUCLEOTIDE SEQUENCE [LARGE SCALE GENOMIC DNA]</scope>
    <source>
        <strain evidence="1 2">DSM 102238</strain>
    </source>
</reference>
<comment type="caution">
    <text evidence="1">The sequence shown here is derived from an EMBL/GenBank/DDBJ whole genome shotgun (WGS) entry which is preliminary data.</text>
</comment>
<dbReference type="Proteomes" id="UP000542776">
    <property type="component" value="Unassembled WGS sequence"/>
</dbReference>
<keyword evidence="2" id="KW-1185">Reference proteome</keyword>
<dbReference type="RefSeq" id="WP_312857505.1">
    <property type="nucleotide sequence ID" value="NZ_JACIEK010000021.1"/>
</dbReference>
<dbReference type="InterPro" id="IPR009387">
    <property type="entry name" value="HigB-2"/>
</dbReference>